<feature type="compositionally biased region" description="Polar residues" evidence="3">
    <location>
        <begin position="806"/>
        <end position="833"/>
    </location>
</feature>
<keyword evidence="6" id="KW-1185">Reference proteome</keyword>
<feature type="compositionally biased region" description="Polar residues" evidence="3">
    <location>
        <begin position="181"/>
        <end position="190"/>
    </location>
</feature>
<dbReference type="EMBL" id="VYZL01003914">
    <property type="protein sequence ID" value="NWR62847.1"/>
    <property type="molecule type" value="Genomic_DNA"/>
</dbReference>
<evidence type="ECO:0000313" key="6">
    <source>
        <dbReference type="Proteomes" id="UP000551127"/>
    </source>
</evidence>
<feature type="domain" description="Ig-like" evidence="4">
    <location>
        <begin position="48"/>
        <end position="126"/>
    </location>
</feature>
<gene>
    <name evidence="5" type="primary">Igsf10_1</name>
    <name evidence="5" type="ORF">BUCABY_R15665</name>
</gene>
<dbReference type="GO" id="GO:0007156">
    <property type="term" value="P:homophilic cell adhesion via plasma membrane adhesion molecules"/>
    <property type="evidence" value="ECO:0007669"/>
    <property type="project" value="TreeGrafter"/>
</dbReference>
<dbReference type="Proteomes" id="UP000551127">
    <property type="component" value="Unassembled WGS sequence"/>
</dbReference>
<feature type="compositionally biased region" description="Low complexity" evidence="3">
    <location>
        <begin position="1026"/>
        <end position="1046"/>
    </location>
</feature>
<dbReference type="PANTHER" id="PTHR45080">
    <property type="entry name" value="CONTACTIN 5"/>
    <property type="match status" value="1"/>
</dbReference>
<dbReference type="GO" id="GO:0043025">
    <property type="term" value="C:neuronal cell body"/>
    <property type="evidence" value="ECO:0007669"/>
    <property type="project" value="TreeGrafter"/>
</dbReference>
<feature type="region of interest" description="Disordered" evidence="3">
    <location>
        <begin position="891"/>
        <end position="988"/>
    </location>
</feature>
<keyword evidence="1" id="KW-0732">Signal</keyword>
<feature type="compositionally biased region" description="Low complexity" evidence="3">
    <location>
        <begin position="916"/>
        <end position="934"/>
    </location>
</feature>
<feature type="region of interest" description="Disordered" evidence="3">
    <location>
        <begin position="739"/>
        <end position="866"/>
    </location>
</feature>
<dbReference type="GO" id="GO:0005886">
    <property type="term" value="C:plasma membrane"/>
    <property type="evidence" value="ECO:0007669"/>
    <property type="project" value="TreeGrafter"/>
</dbReference>
<feature type="compositionally biased region" description="Low complexity" evidence="3">
    <location>
        <begin position="678"/>
        <end position="700"/>
    </location>
</feature>
<feature type="compositionally biased region" description="Polar residues" evidence="3">
    <location>
        <begin position="969"/>
        <end position="985"/>
    </location>
</feature>
<dbReference type="Pfam" id="PF13927">
    <property type="entry name" value="Ig_3"/>
    <property type="match status" value="1"/>
</dbReference>
<feature type="region of interest" description="Disordered" evidence="3">
    <location>
        <begin position="643"/>
        <end position="664"/>
    </location>
</feature>
<dbReference type="GO" id="GO:0030424">
    <property type="term" value="C:axon"/>
    <property type="evidence" value="ECO:0007669"/>
    <property type="project" value="TreeGrafter"/>
</dbReference>
<dbReference type="Gene3D" id="2.60.40.10">
    <property type="entry name" value="Immunoglobulins"/>
    <property type="match status" value="1"/>
</dbReference>
<dbReference type="InterPro" id="IPR003598">
    <property type="entry name" value="Ig_sub2"/>
</dbReference>
<dbReference type="GO" id="GO:0008046">
    <property type="term" value="F:axon guidance receptor activity"/>
    <property type="evidence" value="ECO:0007669"/>
    <property type="project" value="TreeGrafter"/>
</dbReference>
<protein>
    <submittedName>
        <fullName evidence="5">IGS10 protein</fullName>
    </submittedName>
</protein>
<organism evidence="5 6">
    <name type="scientific">Bucorvus abyssinicus</name>
    <name type="common">Northern ground-hornbill</name>
    <name type="synonym">Abyssinian ground-hornbill</name>
    <dbReference type="NCBI Taxonomy" id="153643"/>
    <lineage>
        <taxon>Eukaryota</taxon>
        <taxon>Metazoa</taxon>
        <taxon>Chordata</taxon>
        <taxon>Craniata</taxon>
        <taxon>Vertebrata</taxon>
        <taxon>Euteleostomi</taxon>
        <taxon>Archelosauria</taxon>
        <taxon>Archosauria</taxon>
        <taxon>Dinosauria</taxon>
        <taxon>Saurischia</taxon>
        <taxon>Theropoda</taxon>
        <taxon>Coelurosauria</taxon>
        <taxon>Aves</taxon>
        <taxon>Neognathae</taxon>
        <taxon>Neoaves</taxon>
        <taxon>Telluraves</taxon>
        <taxon>Coraciimorphae</taxon>
        <taxon>Bucerotiformes</taxon>
        <taxon>Bucorvidae</taxon>
        <taxon>Bucorvus</taxon>
    </lineage>
</organism>
<dbReference type="SMART" id="SM00409">
    <property type="entry name" value="IG"/>
    <property type="match status" value="1"/>
</dbReference>
<dbReference type="InterPro" id="IPR013783">
    <property type="entry name" value="Ig-like_fold"/>
</dbReference>
<evidence type="ECO:0000313" key="5">
    <source>
        <dbReference type="EMBL" id="NWR62847.1"/>
    </source>
</evidence>
<feature type="region of interest" description="Disordered" evidence="3">
    <location>
        <begin position="678"/>
        <end position="714"/>
    </location>
</feature>
<evidence type="ECO:0000256" key="3">
    <source>
        <dbReference type="SAM" id="MobiDB-lite"/>
    </source>
</evidence>
<name>A0A7K4YVB7_BUCAB</name>
<feature type="compositionally biased region" description="Polar residues" evidence="3">
    <location>
        <begin position="651"/>
        <end position="664"/>
    </location>
</feature>
<dbReference type="InterPro" id="IPR036179">
    <property type="entry name" value="Ig-like_dom_sf"/>
</dbReference>
<evidence type="ECO:0000256" key="1">
    <source>
        <dbReference type="ARBA" id="ARBA00022729"/>
    </source>
</evidence>
<dbReference type="InterPro" id="IPR050958">
    <property type="entry name" value="Cell_Adh-Cytoskel_Orgn"/>
</dbReference>
<keyword evidence="2" id="KW-1015">Disulfide bond</keyword>
<comment type="caution">
    <text evidence="5">The sequence shown here is derived from an EMBL/GenBank/DDBJ whole genome shotgun (WGS) entry which is preliminary data.</text>
</comment>
<evidence type="ECO:0000256" key="2">
    <source>
        <dbReference type="ARBA" id="ARBA00023157"/>
    </source>
</evidence>
<dbReference type="PROSITE" id="PS50835">
    <property type="entry name" value="IG_LIKE"/>
    <property type="match status" value="1"/>
</dbReference>
<feature type="compositionally biased region" description="Polar residues" evidence="3">
    <location>
        <begin position="365"/>
        <end position="376"/>
    </location>
</feature>
<dbReference type="InterPro" id="IPR007110">
    <property type="entry name" value="Ig-like_dom"/>
</dbReference>
<evidence type="ECO:0000259" key="4">
    <source>
        <dbReference type="PROSITE" id="PS50835"/>
    </source>
</evidence>
<reference evidence="5 6" key="1">
    <citation type="submission" date="2019-09" db="EMBL/GenBank/DDBJ databases">
        <title>Bird 10,000 Genomes (B10K) Project - Family phase.</title>
        <authorList>
            <person name="Zhang G."/>
        </authorList>
    </citation>
    <scope>NUCLEOTIDE SEQUENCE [LARGE SCALE GENOMIC DNA]</scope>
    <source>
        <strain evidence="5">B10K-DU-012-80</strain>
    </source>
</reference>
<sequence>EDGRIIVVQTGTFTLRTADTFDTGLYHCIGTNDNDADTLTFRITVVDPYVEHNRVNGAQLSAVVGSTLYLPCTATAVPDAAISWVLPEHVILHRSVRNKQVFDNGTLRIHGVTERDSGYFQCVAANQYGVDLLVFQVLVRKDETPLTEKHVAVGGWEEGDGSGNTVLATATTQKHPPAALATSTANQGSAASAPRNGVTQSTRKRNSHEKMTYRHYRDRISRRFRGHRRQFASSARRVDPQRWAAFLQKTKRISTLVEKRGEVATNAPVQVPKFSEVPGDEEETSGDLTSPEEEFMIPVTETATVSAAGRAMGSVVTAGPEVTARNTPARKTSLLVAEAVTSLPPPFSQPVSSDSRRPQTYLKPTVTTSGKRSDVSQISANGLKQSAVSNGASGTSTLFPAGQRLVYSGESNNQHLESVPTTPMTDVTDASKSLTSPNAVDKPHVFTESIDEISTKTGHQVPVVTINEPSPEFGPVYFHGTQKSVTPQPPLASTIIAHQQGQIIQDVTTHRAQAQQQYGRQRKISGRRRIVRPGRIPSTKEHRFDFERPGSVRGGTALAADVQMNVKYVSNLPTSNNLSSSINPLSPEAPLSSPSTMNMPLEHPGVTHRNTAFLREEENEPSARQKAATTVVLFITEGTHNPPQWKVGSSAPFQRSTDGVQPSSISLPRLAIPTAHTATETTHTISTKVSSTLESVSTTVKPRTSPKNSRRGKVTWERLSGKGAQKEVLKKLPNWTDMLPSTEVSTVPPKTTAAASTSKTSPLPFTPISTGGRHRGGVLSLNTPIRYGHSKAEEHLPTAKPRSHASPATSATTETDGTSLEPTVRPITTPQTDTKSKTFRVGGKRGQRRRRPSKTPTSPSVTAGHGAAAIPWVNTATVATVQSLSAPASLTPAEPLSESAGAVSETGTSAPWIRNTPEAPTAATWTSATPVTWTGNSQSATSPPDSRIAQSPTTATQIAPRLSKPFSPTGAQPATISARSGSEPAQQMKAITTAGEKSHPKMEERVIHENLVAQPTFSARTEPRTRAPAAAVDMAPPSARHPTPPP</sequence>
<feature type="non-terminal residue" evidence="5">
    <location>
        <position position="1"/>
    </location>
</feature>
<feature type="compositionally biased region" description="Low complexity" evidence="3">
    <location>
        <begin position="744"/>
        <end position="762"/>
    </location>
</feature>
<dbReference type="PANTHER" id="PTHR45080:SF8">
    <property type="entry name" value="IG-LIKE DOMAIN-CONTAINING PROTEIN"/>
    <property type="match status" value="1"/>
</dbReference>
<dbReference type="OrthoDB" id="10062932at2759"/>
<dbReference type="SMART" id="SM00408">
    <property type="entry name" value="IGc2"/>
    <property type="match status" value="1"/>
</dbReference>
<feature type="compositionally biased region" description="Basic residues" evidence="3">
    <location>
        <begin position="202"/>
        <end position="212"/>
    </location>
</feature>
<feature type="compositionally biased region" description="Basic residues" evidence="3">
    <location>
        <begin position="842"/>
        <end position="853"/>
    </location>
</feature>
<feature type="non-terminal residue" evidence="5">
    <location>
        <position position="1046"/>
    </location>
</feature>
<dbReference type="GO" id="GO:0050808">
    <property type="term" value="P:synapse organization"/>
    <property type="evidence" value="ECO:0007669"/>
    <property type="project" value="TreeGrafter"/>
</dbReference>
<dbReference type="SUPFAM" id="SSF48726">
    <property type="entry name" value="Immunoglobulin"/>
    <property type="match status" value="2"/>
</dbReference>
<accession>A0A7K4YVB7</accession>
<dbReference type="AlphaFoldDB" id="A0A7K4YVB7"/>
<feature type="compositionally biased region" description="Polar residues" evidence="3">
    <location>
        <begin position="935"/>
        <end position="957"/>
    </location>
</feature>
<proteinExistence type="predicted"/>
<feature type="region of interest" description="Disordered" evidence="3">
    <location>
        <begin position="1012"/>
        <end position="1046"/>
    </location>
</feature>
<feature type="region of interest" description="Disordered" evidence="3">
    <location>
        <begin position="176"/>
        <end position="212"/>
    </location>
</feature>
<dbReference type="CDD" id="cd00096">
    <property type="entry name" value="Ig"/>
    <property type="match status" value="1"/>
</dbReference>
<dbReference type="InterPro" id="IPR003599">
    <property type="entry name" value="Ig_sub"/>
</dbReference>
<feature type="region of interest" description="Disordered" evidence="3">
    <location>
        <begin position="344"/>
        <end position="376"/>
    </location>
</feature>